<evidence type="ECO:0000313" key="2">
    <source>
        <dbReference type="Proteomes" id="UP000177328"/>
    </source>
</evidence>
<organism evidence="1 2">
    <name type="scientific">Candidatus Daviesbacteria bacterium RIFCSPHIGHO2_02_FULL_43_12</name>
    <dbReference type="NCBI Taxonomy" id="1797776"/>
    <lineage>
        <taxon>Bacteria</taxon>
        <taxon>Candidatus Daviesiibacteriota</taxon>
    </lineage>
</organism>
<accession>A0A1F5KJ69</accession>
<dbReference type="EMBL" id="MFDD01000003">
    <property type="protein sequence ID" value="OGE40963.1"/>
    <property type="molecule type" value="Genomic_DNA"/>
</dbReference>
<dbReference type="Proteomes" id="UP000177328">
    <property type="component" value="Unassembled WGS sequence"/>
</dbReference>
<proteinExistence type="predicted"/>
<protein>
    <submittedName>
        <fullName evidence="1">Uncharacterized protein</fullName>
    </submittedName>
</protein>
<evidence type="ECO:0000313" key="1">
    <source>
        <dbReference type="EMBL" id="OGE40963.1"/>
    </source>
</evidence>
<name>A0A1F5KJ69_9BACT</name>
<sequence>MVDQAPRTIDFLTNHTVVVPPRKYGGLRPPFHPGSWTLDGLGPDERKLLEPLIRPYTDAMRAIAGRTKDYDLIALEERVRTILDAADRTRQLLPRFLTKCKLGRLEHETCSPGIGVVMTLKHCAMAAAELRGISLREYLHPRNPRTRRAIKI</sequence>
<gene>
    <name evidence="1" type="ORF">A3D25_02905</name>
</gene>
<comment type="caution">
    <text evidence="1">The sequence shown here is derived from an EMBL/GenBank/DDBJ whole genome shotgun (WGS) entry which is preliminary data.</text>
</comment>
<dbReference type="AlphaFoldDB" id="A0A1F5KJ69"/>
<reference evidence="1 2" key="1">
    <citation type="journal article" date="2016" name="Nat. Commun.">
        <title>Thousands of microbial genomes shed light on interconnected biogeochemical processes in an aquifer system.</title>
        <authorList>
            <person name="Anantharaman K."/>
            <person name="Brown C.T."/>
            <person name="Hug L.A."/>
            <person name="Sharon I."/>
            <person name="Castelle C.J."/>
            <person name="Probst A.J."/>
            <person name="Thomas B.C."/>
            <person name="Singh A."/>
            <person name="Wilkins M.J."/>
            <person name="Karaoz U."/>
            <person name="Brodie E.L."/>
            <person name="Williams K.H."/>
            <person name="Hubbard S.S."/>
            <person name="Banfield J.F."/>
        </authorList>
    </citation>
    <scope>NUCLEOTIDE SEQUENCE [LARGE SCALE GENOMIC DNA]</scope>
</reference>